<dbReference type="PANTHER" id="PTHR34069:SF2">
    <property type="entry name" value="BETA-KETOACYL-[ACYL-CARRIER-PROTEIN] SYNTHASE III"/>
    <property type="match status" value="1"/>
</dbReference>
<protein>
    <recommendedName>
        <fullName evidence="6">Beta-ketoacyl-[acyl-carrier-protein] synthase III C-terminal domain-containing protein</fullName>
    </recommendedName>
</protein>
<accession>A0A382F8C3</accession>
<gene>
    <name evidence="5" type="ORF">METZ01_LOCUS211195</name>
</gene>
<dbReference type="Gene3D" id="3.40.47.10">
    <property type="match status" value="1"/>
</dbReference>
<dbReference type="CDD" id="cd00830">
    <property type="entry name" value="KAS_III"/>
    <property type="match status" value="1"/>
</dbReference>
<reference evidence="5" key="1">
    <citation type="submission" date="2018-05" db="EMBL/GenBank/DDBJ databases">
        <authorList>
            <person name="Lanie J.A."/>
            <person name="Ng W.-L."/>
            <person name="Kazmierczak K.M."/>
            <person name="Andrzejewski T.M."/>
            <person name="Davidsen T.M."/>
            <person name="Wayne K.J."/>
            <person name="Tettelin H."/>
            <person name="Glass J.I."/>
            <person name="Rusch D."/>
            <person name="Podicherti R."/>
            <person name="Tsui H.-C.T."/>
            <person name="Winkler M.E."/>
        </authorList>
    </citation>
    <scope>NUCLEOTIDE SEQUENCE</scope>
</reference>
<proteinExistence type="predicted"/>
<dbReference type="InterPro" id="IPR013751">
    <property type="entry name" value="ACP_syn_III_N"/>
</dbReference>
<dbReference type="InterPro" id="IPR016039">
    <property type="entry name" value="Thiolase-like"/>
</dbReference>
<dbReference type="GO" id="GO:0044550">
    <property type="term" value="P:secondary metabolite biosynthetic process"/>
    <property type="evidence" value="ECO:0007669"/>
    <property type="project" value="TreeGrafter"/>
</dbReference>
<feature type="domain" description="Beta-ketoacyl-[acyl-carrier-protein] synthase III N-terminal" evidence="4">
    <location>
        <begin position="112"/>
        <end position="188"/>
    </location>
</feature>
<sequence length="331" mass="35742">MEGNKFSLKILKSQFKITGYGMYLPPLVETAEELAPKINKTPKWIISRAGVKERRVSQIDVDKMGALAIQEAVGDKNTPDLIINASGVPKQVIPDTSVFMQKELGYSGIPSFSVHATCLSFIVALNIAGNFIKSGQYKRIIVVSSDRGTCGRNFIEPESAALLGDAAAAIYIEPSHDKSGLIDYSMESFPEGATFTEVRGGGTNLHPQDPKTMASDNLFTMNGPKIFKMALDKVYVRINKDIDQNKISKSDIKLLIPHQASGKGVRAYSKFGGFQKEQVMDIVESTGNCVAASLPLAMVMAQKKALFSEGDLIYLVGTGAGLSIASALIKI</sequence>
<keyword evidence="2" id="KW-0012">Acyltransferase</keyword>
<dbReference type="Pfam" id="PF08545">
    <property type="entry name" value="ACP_syn_III"/>
    <property type="match status" value="1"/>
</dbReference>
<dbReference type="GO" id="GO:0006633">
    <property type="term" value="P:fatty acid biosynthetic process"/>
    <property type="evidence" value="ECO:0007669"/>
    <property type="project" value="InterPro"/>
</dbReference>
<dbReference type="AlphaFoldDB" id="A0A382F8C3"/>
<dbReference type="Pfam" id="PF08541">
    <property type="entry name" value="ACP_syn_III_C"/>
    <property type="match status" value="1"/>
</dbReference>
<keyword evidence="1" id="KW-0808">Transferase</keyword>
<evidence type="ECO:0000259" key="3">
    <source>
        <dbReference type="Pfam" id="PF08541"/>
    </source>
</evidence>
<dbReference type="InterPro" id="IPR013747">
    <property type="entry name" value="ACP_syn_III_C"/>
</dbReference>
<evidence type="ECO:0000259" key="4">
    <source>
        <dbReference type="Pfam" id="PF08545"/>
    </source>
</evidence>
<organism evidence="5">
    <name type="scientific">marine metagenome</name>
    <dbReference type="NCBI Taxonomy" id="408172"/>
    <lineage>
        <taxon>unclassified sequences</taxon>
        <taxon>metagenomes</taxon>
        <taxon>ecological metagenomes</taxon>
    </lineage>
</organism>
<evidence type="ECO:0000256" key="1">
    <source>
        <dbReference type="ARBA" id="ARBA00022679"/>
    </source>
</evidence>
<evidence type="ECO:0000256" key="2">
    <source>
        <dbReference type="ARBA" id="ARBA00023315"/>
    </source>
</evidence>
<dbReference type="GO" id="GO:0004315">
    <property type="term" value="F:3-oxoacyl-[acyl-carrier-protein] synthase activity"/>
    <property type="evidence" value="ECO:0007669"/>
    <property type="project" value="InterPro"/>
</dbReference>
<name>A0A382F8C3_9ZZZZ</name>
<dbReference type="PANTHER" id="PTHR34069">
    <property type="entry name" value="3-OXOACYL-[ACYL-CARRIER-PROTEIN] SYNTHASE 3"/>
    <property type="match status" value="1"/>
</dbReference>
<feature type="domain" description="Beta-ketoacyl-[acyl-carrier-protein] synthase III C-terminal" evidence="3">
    <location>
        <begin position="243"/>
        <end position="331"/>
    </location>
</feature>
<dbReference type="EMBL" id="UINC01048156">
    <property type="protein sequence ID" value="SVB58341.1"/>
    <property type="molecule type" value="Genomic_DNA"/>
</dbReference>
<dbReference type="SUPFAM" id="SSF53901">
    <property type="entry name" value="Thiolase-like"/>
    <property type="match status" value="1"/>
</dbReference>
<evidence type="ECO:0008006" key="6">
    <source>
        <dbReference type="Google" id="ProtNLM"/>
    </source>
</evidence>
<evidence type="ECO:0000313" key="5">
    <source>
        <dbReference type="EMBL" id="SVB58341.1"/>
    </source>
</evidence>